<sequence>MLTIYEYPTCSTCRKAKKLLTENNIEATYFNVKEKTPTVAEFKKIIKTFDLPLKKLFNTSGLVYKELGLKDKLETLSLDEALTLLHENGMLIKRPLAFDLKNDILLLGFKEETWEKALL</sequence>
<evidence type="ECO:0000256" key="1">
    <source>
        <dbReference type="PROSITE-ProRule" id="PRU01282"/>
    </source>
</evidence>
<dbReference type="CDD" id="cd03036">
    <property type="entry name" value="ArsC_like"/>
    <property type="match status" value="1"/>
</dbReference>
<dbReference type="PATRIC" id="fig|1379.3.peg.264"/>
<dbReference type="STRING" id="1379.HMPREF3186_00268"/>
<dbReference type="OrthoDB" id="9794155at2"/>
<dbReference type="NCBIfam" id="TIGR01617">
    <property type="entry name" value="arsC_related"/>
    <property type="match status" value="1"/>
</dbReference>
<gene>
    <name evidence="2" type="ORF">HMPREF3186_00268</name>
</gene>
<organism evidence="2 3">
    <name type="scientific">Gemella haemolysans</name>
    <dbReference type="NCBI Taxonomy" id="1379"/>
    <lineage>
        <taxon>Bacteria</taxon>
        <taxon>Bacillati</taxon>
        <taxon>Bacillota</taxon>
        <taxon>Bacilli</taxon>
        <taxon>Bacillales</taxon>
        <taxon>Gemellaceae</taxon>
        <taxon>Gemella</taxon>
    </lineage>
</organism>
<dbReference type="InterPro" id="IPR036249">
    <property type="entry name" value="Thioredoxin-like_sf"/>
</dbReference>
<accession>A0A134A5Y2</accession>
<dbReference type="PROSITE" id="PS51353">
    <property type="entry name" value="ARSC"/>
    <property type="match status" value="1"/>
</dbReference>
<evidence type="ECO:0000313" key="2">
    <source>
        <dbReference type="EMBL" id="KXB63082.1"/>
    </source>
</evidence>
<protein>
    <submittedName>
        <fullName evidence="2">Transcriptional regulator, Spx/MgsR family</fullName>
    </submittedName>
</protein>
<dbReference type="SUPFAM" id="SSF52833">
    <property type="entry name" value="Thioredoxin-like"/>
    <property type="match status" value="1"/>
</dbReference>
<dbReference type="PANTHER" id="PTHR30041">
    <property type="entry name" value="ARSENATE REDUCTASE"/>
    <property type="match status" value="1"/>
</dbReference>
<evidence type="ECO:0000313" key="3">
    <source>
        <dbReference type="Proteomes" id="UP000070355"/>
    </source>
</evidence>
<dbReference type="AlphaFoldDB" id="A0A134A5Y2"/>
<dbReference type="Proteomes" id="UP000070355">
    <property type="component" value="Unassembled WGS sequence"/>
</dbReference>
<dbReference type="InterPro" id="IPR006660">
    <property type="entry name" value="Arsenate_reductase-like"/>
</dbReference>
<comment type="similarity">
    <text evidence="1">Belongs to the ArsC family.</text>
</comment>
<dbReference type="InterPro" id="IPR006504">
    <property type="entry name" value="Tscrpt_reg_Spx/MgsR"/>
</dbReference>
<comment type="caution">
    <text evidence="2">The sequence shown here is derived from an EMBL/GenBank/DDBJ whole genome shotgun (WGS) entry which is preliminary data.</text>
</comment>
<dbReference type="PANTHER" id="PTHR30041:SF8">
    <property type="entry name" value="PROTEIN YFFB"/>
    <property type="match status" value="1"/>
</dbReference>
<reference evidence="3" key="1">
    <citation type="submission" date="2016-01" db="EMBL/GenBank/DDBJ databases">
        <authorList>
            <person name="Mitreva M."/>
            <person name="Pepin K.H."/>
            <person name="Mihindukulasuriya K.A."/>
            <person name="Fulton R."/>
            <person name="Fronick C."/>
            <person name="O'Laughlin M."/>
            <person name="Miner T."/>
            <person name="Herter B."/>
            <person name="Rosa B.A."/>
            <person name="Cordes M."/>
            <person name="Tomlinson C."/>
            <person name="Wollam A."/>
            <person name="Palsikar V.B."/>
            <person name="Mardis E.R."/>
            <person name="Wilson R.K."/>
        </authorList>
    </citation>
    <scope>NUCLEOTIDE SEQUENCE [LARGE SCALE GENOMIC DNA]</scope>
    <source>
        <strain evidence="3">DNF01167</strain>
    </source>
</reference>
<proteinExistence type="inferred from homology"/>
<dbReference type="EMBL" id="LSDC01000018">
    <property type="protein sequence ID" value="KXB63082.1"/>
    <property type="molecule type" value="Genomic_DNA"/>
</dbReference>
<name>A0A134A5Y2_9BACL</name>
<dbReference type="RefSeq" id="WP_060913565.1">
    <property type="nucleotide sequence ID" value="NZ_CAUQIG010000021.1"/>
</dbReference>
<dbReference type="Gene3D" id="3.40.30.10">
    <property type="entry name" value="Glutaredoxin"/>
    <property type="match status" value="1"/>
</dbReference>
<dbReference type="Pfam" id="PF03960">
    <property type="entry name" value="ArsC"/>
    <property type="match status" value="1"/>
</dbReference>